<dbReference type="PANTHER" id="PTHR35534">
    <property type="entry name" value="50S RIBOSOMAL PROTEIN L32"/>
    <property type="match status" value="1"/>
</dbReference>
<keyword evidence="3 5" id="KW-0687">Ribonucleoprotein</keyword>
<dbReference type="PANTHER" id="PTHR35534:SF1">
    <property type="entry name" value="LARGE RIBOSOMAL SUBUNIT PROTEIN BL32"/>
    <property type="match status" value="1"/>
</dbReference>
<evidence type="ECO:0000256" key="6">
    <source>
        <dbReference type="SAM" id="MobiDB-lite"/>
    </source>
</evidence>
<evidence type="ECO:0000313" key="10">
    <source>
        <dbReference type="Proteomes" id="UP000604473"/>
    </source>
</evidence>
<dbReference type="HAMAP" id="MF_00340">
    <property type="entry name" value="Ribosomal_bL32"/>
    <property type="match status" value="1"/>
</dbReference>
<evidence type="ECO:0000256" key="5">
    <source>
        <dbReference type="HAMAP-Rule" id="MF_00340"/>
    </source>
</evidence>
<dbReference type="Proteomes" id="UP000604473">
    <property type="component" value="Unassembled WGS sequence"/>
</dbReference>
<name>A0A0D6B135_RHOSU</name>
<accession>A0A0D6B135</accession>
<evidence type="ECO:0000256" key="3">
    <source>
        <dbReference type="ARBA" id="ARBA00023274"/>
    </source>
</evidence>
<comment type="similarity">
    <text evidence="1 5">Belongs to the bacterial ribosomal protein bL32 family.</text>
</comment>
<dbReference type="PATRIC" id="fig|35806.4.peg.1482"/>
<dbReference type="KEGG" id="rsu:NHU_01437"/>
<dbReference type="Proteomes" id="UP000064912">
    <property type="component" value="Chromosome"/>
</dbReference>
<evidence type="ECO:0000313" key="8">
    <source>
        <dbReference type="EMBL" id="MBL3610378.1"/>
    </source>
</evidence>
<dbReference type="GO" id="GO:0006412">
    <property type="term" value="P:translation"/>
    <property type="evidence" value="ECO:0007669"/>
    <property type="project" value="UniProtKB-UniRule"/>
</dbReference>
<dbReference type="RefSeq" id="WP_042462734.1">
    <property type="nucleotide sequence ID" value="NZ_CP015421.1"/>
</dbReference>
<dbReference type="InterPro" id="IPR002677">
    <property type="entry name" value="Ribosomal_bL32"/>
</dbReference>
<reference evidence="7 9" key="1">
    <citation type="submission" date="2015-02" db="EMBL/GenBank/DDBJ databases">
        <title>Genome sequene of Rhodovulum sulfidophilum DSM 2351.</title>
        <authorList>
            <person name="Nagao N."/>
        </authorList>
    </citation>
    <scope>NUCLEOTIDE SEQUENCE [LARGE SCALE GENOMIC DNA]</scope>
    <source>
        <strain evidence="7 9">DSM 2351</strain>
    </source>
</reference>
<organism evidence="7 9">
    <name type="scientific">Rhodovulum sulfidophilum</name>
    <name type="common">Rhodobacter sulfidophilus</name>
    <dbReference type="NCBI Taxonomy" id="35806"/>
    <lineage>
        <taxon>Bacteria</taxon>
        <taxon>Pseudomonadati</taxon>
        <taxon>Pseudomonadota</taxon>
        <taxon>Alphaproteobacteria</taxon>
        <taxon>Rhodobacterales</taxon>
        <taxon>Paracoccaceae</taxon>
        <taxon>Rhodovulum</taxon>
    </lineage>
</organism>
<dbReference type="InterPro" id="IPR044957">
    <property type="entry name" value="Ribosomal_bL32_bact"/>
</dbReference>
<dbReference type="EMBL" id="AP014800">
    <property type="protein sequence ID" value="BAQ68595.1"/>
    <property type="molecule type" value="Genomic_DNA"/>
</dbReference>
<sequence length="69" mass="7657">MAVPQNKVTRSRRNQRRSHDALVAGNPDECSNCGELKRPHHVCAACGHYDDREVVAQADEIDLDEDDAA</sequence>
<dbReference type="EMBL" id="JAESJJ010000026">
    <property type="protein sequence ID" value="MBL3610378.1"/>
    <property type="molecule type" value="Genomic_DNA"/>
</dbReference>
<dbReference type="InterPro" id="IPR011332">
    <property type="entry name" value="Ribosomal_zn-bd"/>
</dbReference>
<dbReference type="AlphaFoldDB" id="A0A0D6B135"/>
<dbReference type="Gene3D" id="1.20.5.640">
    <property type="entry name" value="Single helix bin"/>
    <property type="match status" value="1"/>
</dbReference>
<evidence type="ECO:0000256" key="2">
    <source>
        <dbReference type="ARBA" id="ARBA00022980"/>
    </source>
</evidence>
<dbReference type="GO" id="GO:0015934">
    <property type="term" value="C:large ribosomal subunit"/>
    <property type="evidence" value="ECO:0007669"/>
    <property type="project" value="InterPro"/>
</dbReference>
<dbReference type="NCBIfam" id="TIGR01031">
    <property type="entry name" value="rpmF_bact"/>
    <property type="match status" value="1"/>
</dbReference>
<keyword evidence="2 5" id="KW-0689">Ribosomal protein</keyword>
<evidence type="ECO:0000256" key="1">
    <source>
        <dbReference type="ARBA" id="ARBA00008560"/>
    </source>
</evidence>
<proteinExistence type="inferred from homology"/>
<reference evidence="8 10" key="2">
    <citation type="submission" date="2021-01" db="EMBL/GenBank/DDBJ databases">
        <title>Draft genomes of Rhodovulum sulfidophilum.</title>
        <authorList>
            <person name="Guzman M.S."/>
        </authorList>
    </citation>
    <scope>NUCLEOTIDE SEQUENCE [LARGE SCALE GENOMIC DNA]</scope>
    <source>
        <strain evidence="8 10">AB35</strain>
    </source>
</reference>
<gene>
    <name evidence="5 7" type="primary">rpmF</name>
    <name evidence="8" type="ORF">JMM60_16570</name>
    <name evidence="7" type="ORF">NHU_01437</name>
</gene>
<dbReference type="SUPFAM" id="SSF57829">
    <property type="entry name" value="Zn-binding ribosomal proteins"/>
    <property type="match status" value="1"/>
</dbReference>
<dbReference type="Pfam" id="PF01783">
    <property type="entry name" value="Ribosomal_L32p"/>
    <property type="match status" value="1"/>
</dbReference>
<keyword evidence="10" id="KW-1185">Reference proteome</keyword>
<dbReference type="GeneID" id="93540479"/>
<feature type="region of interest" description="Disordered" evidence="6">
    <location>
        <begin position="1"/>
        <end position="25"/>
    </location>
</feature>
<dbReference type="eggNOG" id="COG0333">
    <property type="taxonomic scope" value="Bacteria"/>
</dbReference>
<evidence type="ECO:0000313" key="9">
    <source>
        <dbReference type="Proteomes" id="UP000064912"/>
    </source>
</evidence>
<evidence type="ECO:0000256" key="4">
    <source>
        <dbReference type="ARBA" id="ARBA00035178"/>
    </source>
</evidence>
<evidence type="ECO:0000313" key="7">
    <source>
        <dbReference type="EMBL" id="BAQ68595.1"/>
    </source>
</evidence>
<dbReference type="GO" id="GO:0003735">
    <property type="term" value="F:structural constituent of ribosome"/>
    <property type="evidence" value="ECO:0007669"/>
    <property type="project" value="InterPro"/>
</dbReference>
<protein>
    <recommendedName>
        <fullName evidence="4 5">Large ribosomal subunit protein bL32</fullName>
    </recommendedName>
</protein>
<dbReference type="OrthoDB" id="9801927at2"/>